<dbReference type="AlphaFoldDB" id="A0A1I4Z198"/>
<feature type="disulfide bond" description="Redox-active" evidence="8">
    <location>
        <begin position="22"/>
        <end position="25"/>
    </location>
</feature>
<dbReference type="GO" id="GO:0005829">
    <property type="term" value="C:cytosol"/>
    <property type="evidence" value="ECO:0007669"/>
    <property type="project" value="TreeGrafter"/>
</dbReference>
<evidence type="ECO:0000259" key="9">
    <source>
        <dbReference type="PROSITE" id="PS51352"/>
    </source>
</evidence>
<feature type="site" description="Contributes to redox potential value" evidence="7">
    <location>
        <position position="24"/>
    </location>
</feature>
<dbReference type="InterPro" id="IPR036249">
    <property type="entry name" value="Thioredoxin-like_sf"/>
</dbReference>
<evidence type="ECO:0000313" key="11">
    <source>
        <dbReference type="Proteomes" id="UP000199149"/>
    </source>
</evidence>
<keyword evidence="3" id="KW-0249">Electron transport</keyword>
<keyword evidence="11" id="KW-1185">Reference proteome</keyword>
<feature type="site" description="Contributes to redox potential value" evidence="7">
    <location>
        <position position="23"/>
    </location>
</feature>
<keyword evidence="4 8" id="KW-1015">Disulfide bond</keyword>
<dbReference type="PIRSF" id="PIRSF000077">
    <property type="entry name" value="Thioredoxin"/>
    <property type="match status" value="1"/>
</dbReference>
<evidence type="ECO:0000256" key="4">
    <source>
        <dbReference type="ARBA" id="ARBA00023157"/>
    </source>
</evidence>
<dbReference type="STRING" id="684065.SAMN05421738_11270"/>
<feature type="site" description="Deprotonates C-terminal active site Cys" evidence="7">
    <location>
        <position position="16"/>
    </location>
</feature>
<accession>A0A1I4Z198</accession>
<dbReference type="PROSITE" id="PS51352">
    <property type="entry name" value="THIOREDOXIN_2"/>
    <property type="match status" value="1"/>
</dbReference>
<dbReference type="OrthoDB" id="9790390at2"/>
<dbReference type="PANTHER" id="PTHR45663">
    <property type="entry name" value="GEO12009P1"/>
    <property type="match status" value="1"/>
</dbReference>
<dbReference type="Proteomes" id="UP000199149">
    <property type="component" value="Unassembled WGS sequence"/>
</dbReference>
<evidence type="ECO:0000313" key="10">
    <source>
        <dbReference type="EMBL" id="SFN43998.1"/>
    </source>
</evidence>
<evidence type="ECO:0000256" key="7">
    <source>
        <dbReference type="PIRSR" id="PIRSR000077-1"/>
    </source>
</evidence>
<dbReference type="Gene3D" id="3.40.30.10">
    <property type="entry name" value="Glutaredoxin"/>
    <property type="match status" value="1"/>
</dbReference>
<organism evidence="10 11">
    <name type="scientific">Algoriella xinjiangensis</name>
    <dbReference type="NCBI Taxonomy" id="684065"/>
    <lineage>
        <taxon>Bacteria</taxon>
        <taxon>Pseudomonadati</taxon>
        <taxon>Bacteroidota</taxon>
        <taxon>Flavobacteriia</taxon>
        <taxon>Flavobacteriales</taxon>
        <taxon>Weeksellaceae</taxon>
        <taxon>Algoriella</taxon>
    </lineage>
</organism>
<dbReference type="PROSITE" id="PS00194">
    <property type="entry name" value="THIOREDOXIN_1"/>
    <property type="match status" value="1"/>
</dbReference>
<evidence type="ECO:0000256" key="2">
    <source>
        <dbReference type="ARBA" id="ARBA00022448"/>
    </source>
</evidence>
<dbReference type="InterPro" id="IPR013766">
    <property type="entry name" value="Thioredoxin_domain"/>
</dbReference>
<dbReference type="Pfam" id="PF00085">
    <property type="entry name" value="Thioredoxin"/>
    <property type="match status" value="1"/>
</dbReference>
<dbReference type="PRINTS" id="PR00421">
    <property type="entry name" value="THIOREDOXIN"/>
</dbReference>
<keyword evidence="5 8" id="KW-0676">Redox-active center</keyword>
<dbReference type="InterPro" id="IPR017937">
    <property type="entry name" value="Thioredoxin_CS"/>
</dbReference>
<dbReference type="InterPro" id="IPR005746">
    <property type="entry name" value="Thioredoxin"/>
</dbReference>
<dbReference type="CDD" id="cd02947">
    <property type="entry name" value="TRX_family"/>
    <property type="match status" value="1"/>
</dbReference>
<evidence type="ECO:0000256" key="8">
    <source>
        <dbReference type="PIRSR" id="PIRSR000077-4"/>
    </source>
</evidence>
<comment type="similarity">
    <text evidence="1 6">Belongs to the thioredoxin family.</text>
</comment>
<keyword evidence="2" id="KW-0813">Transport</keyword>
<protein>
    <recommendedName>
        <fullName evidence="6">Thioredoxin</fullName>
    </recommendedName>
</protein>
<evidence type="ECO:0000256" key="6">
    <source>
        <dbReference type="PIRNR" id="PIRNR000077"/>
    </source>
</evidence>
<name>A0A1I4Z198_9FLAO</name>
<sequence>MDLLEKIQSDKFYLIDFYAAWCAPCKMQVEILDDLQTKLPNHVEIIKIDVDLDKLNTIQFDAMYQVQGVPTLMLFHQGKLLWKHYGVKFGDDLLTIINQHVNN</sequence>
<evidence type="ECO:0000256" key="3">
    <source>
        <dbReference type="ARBA" id="ARBA00022982"/>
    </source>
</evidence>
<dbReference type="EMBL" id="FOUZ01000012">
    <property type="protein sequence ID" value="SFN43998.1"/>
    <property type="molecule type" value="Genomic_DNA"/>
</dbReference>
<dbReference type="GO" id="GO:0015035">
    <property type="term" value="F:protein-disulfide reductase activity"/>
    <property type="evidence" value="ECO:0007669"/>
    <property type="project" value="InterPro"/>
</dbReference>
<gene>
    <name evidence="10" type="ORF">SAMN05421738_11270</name>
</gene>
<dbReference type="SUPFAM" id="SSF52833">
    <property type="entry name" value="Thioredoxin-like"/>
    <property type="match status" value="1"/>
</dbReference>
<feature type="active site" description="Nucleophile" evidence="7">
    <location>
        <position position="25"/>
    </location>
</feature>
<evidence type="ECO:0000256" key="1">
    <source>
        <dbReference type="ARBA" id="ARBA00008987"/>
    </source>
</evidence>
<reference evidence="11" key="1">
    <citation type="submission" date="2016-10" db="EMBL/GenBank/DDBJ databases">
        <authorList>
            <person name="Varghese N."/>
            <person name="Submissions S."/>
        </authorList>
    </citation>
    <scope>NUCLEOTIDE SEQUENCE [LARGE SCALE GENOMIC DNA]</scope>
    <source>
        <strain evidence="11">XJ109</strain>
    </source>
</reference>
<proteinExistence type="inferred from homology"/>
<feature type="domain" description="Thioredoxin" evidence="9">
    <location>
        <begin position="1"/>
        <end position="102"/>
    </location>
</feature>
<dbReference type="RefSeq" id="WP_092908928.1">
    <property type="nucleotide sequence ID" value="NZ_FOUZ01000012.1"/>
</dbReference>
<feature type="active site" description="Nucleophile" evidence="7">
    <location>
        <position position="22"/>
    </location>
</feature>
<dbReference type="GO" id="GO:0045454">
    <property type="term" value="P:cell redox homeostasis"/>
    <property type="evidence" value="ECO:0007669"/>
    <property type="project" value="TreeGrafter"/>
</dbReference>
<evidence type="ECO:0000256" key="5">
    <source>
        <dbReference type="ARBA" id="ARBA00023284"/>
    </source>
</evidence>
<dbReference type="PANTHER" id="PTHR45663:SF11">
    <property type="entry name" value="GEO12009P1"/>
    <property type="match status" value="1"/>
</dbReference>